<dbReference type="FunFam" id="2.40.50.140:FF:000034">
    <property type="entry name" value="Eukaryotic translation initiation factor 5A"/>
    <property type="match status" value="1"/>
</dbReference>
<evidence type="ECO:0000256" key="2">
    <source>
        <dbReference type="ARBA" id="ARBA00022917"/>
    </source>
</evidence>
<dbReference type="SMART" id="SM01376">
    <property type="entry name" value="eIF-5a"/>
    <property type="match status" value="1"/>
</dbReference>
<evidence type="ECO:0000259" key="5">
    <source>
        <dbReference type="SMART" id="SM01376"/>
    </source>
</evidence>
<evidence type="ECO:0000256" key="3">
    <source>
        <dbReference type="ARBA" id="ARBA00023071"/>
    </source>
</evidence>
<accession>A0A9P1I8M5</accession>
<organism evidence="6 7">
    <name type="scientific">Caenorhabditis angaria</name>
    <dbReference type="NCBI Taxonomy" id="860376"/>
    <lineage>
        <taxon>Eukaryota</taxon>
        <taxon>Metazoa</taxon>
        <taxon>Ecdysozoa</taxon>
        <taxon>Nematoda</taxon>
        <taxon>Chromadorea</taxon>
        <taxon>Rhabditida</taxon>
        <taxon>Rhabditina</taxon>
        <taxon>Rhabditomorpha</taxon>
        <taxon>Rhabditoidea</taxon>
        <taxon>Rhabditidae</taxon>
        <taxon>Peloderinae</taxon>
        <taxon>Caenorhabditis</taxon>
    </lineage>
</organism>
<evidence type="ECO:0000256" key="1">
    <source>
        <dbReference type="ARBA" id="ARBA00006016"/>
    </source>
</evidence>
<dbReference type="InterPro" id="IPR014722">
    <property type="entry name" value="Rib_uL2_dom2"/>
</dbReference>
<evidence type="ECO:0000256" key="4">
    <source>
        <dbReference type="RuleBase" id="RU362005"/>
    </source>
</evidence>
<dbReference type="GO" id="GO:0045901">
    <property type="term" value="P:positive regulation of translational elongation"/>
    <property type="evidence" value="ECO:0007669"/>
    <property type="project" value="UniProtKB-UniRule"/>
</dbReference>
<keyword evidence="7" id="KW-1185">Reference proteome</keyword>
<keyword evidence="2 4" id="KW-0648">Protein biosynthesis</keyword>
<evidence type="ECO:0000313" key="7">
    <source>
        <dbReference type="Proteomes" id="UP001152747"/>
    </source>
</evidence>
<gene>
    <name evidence="6" type="ORF">CAMP_LOCUS3291</name>
</gene>
<dbReference type="InterPro" id="IPR001884">
    <property type="entry name" value="IF5A-like"/>
</dbReference>
<dbReference type="InterPro" id="IPR020189">
    <property type="entry name" value="IF5A_C"/>
</dbReference>
<comment type="PTM">
    <text evidence="4">eIF-5A seems to be the only eukaryotic protein to have a hypusine residue which is a post-translational modification of a lysine by the addition of a butylamino group.</text>
</comment>
<dbReference type="Gene3D" id="2.40.50.140">
    <property type="entry name" value="Nucleic acid-binding proteins"/>
    <property type="match status" value="1"/>
</dbReference>
<comment type="function">
    <text evidence="4">Translation factor that promotes translation elongation and termination, particularly upon ribosome stalling at specific amino acid sequence contexts. Binds between the exit (E) and peptidyl (P) site of the ribosome and promotes rescue of stalled ribosome: specifically required for efficient translation of polyproline-containing peptides as well as other motifs that stall the ribosome. Acts as ribosome quality control (RQC) cofactor by joining the RQC complex to facilitate peptidyl transfer during CAT tailing step.</text>
</comment>
<dbReference type="GO" id="GO:0003723">
    <property type="term" value="F:RNA binding"/>
    <property type="evidence" value="ECO:0007669"/>
    <property type="project" value="InterPro"/>
</dbReference>
<dbReference type="AlphaFoldDB" id="A0A9P1I8M5"/>
<dbReference type="Gene3D" id="2.30.30.30">
    <property type="match status" value="1"/>
</dbReference>
<dbReference type="SUPFAM" id="SSF50249">
    <property type="entry name" value="Nucleic acid-binding proteins"/>
    <property type="match status" value="1"/>
</dbReference>
<dbReference type="InterPro" id="IPR008991">
    <property type="entry name" value="Translation_prot_SH3-like_sf"/>
</dbReference>
<protein>
    <recommendedName>
        <fullName evidence="4">Eukaryotic translation initiation factor 5A</fullName>
        <shortName evidence="4">eIF-5A</shortName>
    </recommendedName>
</protein>
<comment type="similarity">
    <text evidence="1 4">Belongs to the eIF-5A family.</text>
</comment>
<dbReference type="SUPFAM" id="SSF50104">
    <property type="entry name" value="Translation proteins SH3-like domain"/>
    <property type="match status" value="1"/>
</dbReference>
<dbReference type="GO" id="GO:0043022">
    <property type="term" value="F:ribosome binding"/>
    <property type="evidence" value="ECO:0007669"/>
    <property type="project" value="UniProtKB-UniRule"/>
</dbReference>
<dbReference type="Pfam" id="PF01287">
    <property type="entry name" value="eIF-5a"/>
    <property type="match status" value="1"/>
</dbReference>
<dbReference type="Proteomes" id="UP001152747">
    <property type="component" value="Unassembled WGS sequence"/>
</dbReference>
<dbReference type="Pfam" id="PF21485">
    <property type="entry name" value="IF5A-like_N"/>
    <property type="match status" value="1"/>
</dbReference>
<proteinExistence type="inferred from homology"/>
<dbReference type="OrthoDB" id="9975114at2759"/>
<evidence type="ECO:0000313" key="6">
    <source>
        <dbReference type="EMBL" id="CAI5440654.1"/>
    </source>
</evidence>
<dbReference type="GO" id="GO:0045905">
    <property type="term" value="P:positive regulation of translational termination"/>
    <property type="evidence" value="ECO:0007669"/>
    <property type="project" value="UniProtKB-UniRule"/>
</dbReference>
<dbReference type="PIRSF" id="PIRSF003025">
    <property type="entry name" value="eIF5A"/>
    <property type="match status" value="1"/>
</dbReference>
<feature type="domain" description="Translation initiation factor 5A C-terminal" evidence="5">
    <location>
        <begin position="64"/>
        <end position="133"/>
    </location>
</feature>
<dbReference type="NCBIfam" id="TIGR00037">
    <property type="entry name" value="eIF_5A"/>
    <property type="match status" value="1"/>
</dbReference>
<reference evidence="6" key="1">
    <citation type="submission" date="2022-11" db="EMBL/GenBank/DDBJ databases">
        <authorList>
            <person name="Kikuchi T."/>
        </authorList>
    </citation>
    <scope>NUCLEOTIDE SEQUENCE</scope>
    <source>
        <strain evidence="6">PS1010</strain>
    </source>
</reference>
<comment type="caution">
    <text evidence="6">The sequence shown here is derived from an EMBL/GenBank/DDBJ whole genome shotgun (WGS) entry which is preliminary data.</text>
</comment>
<keyword evidence="3 4" id="KW-0385">Hypusine</keyword>
<name>A0A9P1I8M5_9PELO</name>
<dbReference type="InterPro" id="IPR012340">
    <property type="entry name" value="NA-bd_OB-fold"/>
</dbReference>
<dbReference type="InterPro" id="IPR048670">
    <property type="entry name" value="IF5A-like_N"/>
</dbReference>
<dbReference type="EMBL" id="CANHGI010000002">
    <property type="protein sequence ID" value="CAI5440654.1"/>
    <property type="molecule type" value="Genomic_DNA"/>
</dbReference>
<dbReference type="PANTHER" id="PTHR11673">
    <property type="entry name" value="TRANSLATION INITIATION FACTOR 5A FAMILY MEMBER"/>
    <property type="match status" value="1"/>
</dbReference>
<sequence length="135" mass="15234">MNTFPKQCSALHKNDYIVIKGRPSKIIDISTLNSGELHIFALDIFTNQNLEETFPPTQNIDVPVVERREYQLLEIENGYASVFCDEGDEPKADIKIPENEIGQQIRDAFEKDEGPVIVQVISACGEEAIIRLKTD</sequence>
<dbReference type="GO" id="GO:0003746">
    <property type="term" value="F:translation elongation factor activity"/>
    <property type="evidence" value="ECO:0007669"/>
    <property type="project" value="UniProtKB-UniRule"/>
</dbReference>